<dbReference type="InterPro" id="IPR018750">
    <property type="entry name" value="DUF2306_membrane"/>
</dbReference>
<dbReference type="Proteomes" id="UP000001964">
    <property type="component" value="Chromosome"/>
</dbReference>
<accession>Q0AQ57</accession>
<dbReference type="EMBL" id="CP000449">
    <property type="protein sequence ID" value="ABI65580.1"/>
    <property type="molecule type" value="Genomic_DNA"/>
</dbReference>
<keyword evidence="3" id="KW-1185">Reference proteome</keyword>
<sequence precursor="true">MSDTAAVPPRLHRFTPQALLGASGVLWFSIAAAGQWLFAYYIIGAYVPRTATGEFERWNETGLIDGYAQGDLIGNLGFISHVLLAAFVSVSGVMQLLPIVRRRFPTFHRWNGRAYMSVAVFLAVGGILLVWVRGTRMNDLAALGTTIDGLLILVTAGFTLRHAIARRIDQHRRWAMRLFVVVNGVWFVRVGYMAWAIASGGAGMSRSLNGPADILMPYAAFLVPLVLLEFYMRARDSRSSGFKLAVTGAIALGAGITALGLFGAWMMMWSPNIAY</sequence>
<keyword evidence="1" id="KW-0812">Transmembrane</keyword>
<keyword evidence="1" id="KW-0472">Membrane</keyword>
<feature type="transmembrane region" description="Helical" evidence="1">
    <location>
        <begin position="140"/>
        <end position="162"/>
    </location>
</feature>
<feature type="transmembrane region" description="Helical" evidence="1">
    <location>
        <begin position="174"/>
        <end position="195"/>
    </location>
</feature>
<gene>
    <name evidence="2" type="ordered locus">Mmar10_1288</name>
</gene>
<evidence type="ECO:0000313" key="2">
    <source>
        <dbReference type="EMBL" id="ABI65580.1"/>
    </source>
</evidence>
<keyword evidence="1" id="KW-1133">Transmembrane helix</keyword>
<feature type="transmembrane region" description="Helical" evidence="1">
    <location>
        <begin position="244"/>
        <end position="268"/>
    </location>
</feature>
<proteinExistence type="predicted"/>
<evidence type="ECO:0000313" key="3">
    <source>
        <dbReference type="Proteomes" id="UP000001964"/>
    </source>
</evidence>
<dbReference type="Pfam" id="PF10067">
    <property type="entry name" value="DUF2306"/>
    <property type="match status" value="1"/>
</dbReference>
<organism evidence="2 3">
    <name type="scientific">Maricaulis maris (strain MCS10)</name>
    <name type="common">Caulobacter maris</name>
    <dbReference type="NCBI Taxonomy" id="394221"/>
    <lineage>
        <taxon>Bacteria</taxon>
        <taxon>Pseudomonadati</taxon>
        <taxon>Pseudomonadota</taxon>
        <taxon>Alphaproteobacteria</taxon>
        <taxon>Maricaulales</taxon>
        <taxon>Maricaulaceae</taxon>
        <taxon>Maricaulis</taxon>
    </lineage>
</organism>
<dbReference type="KEGG" id="mmr:Mmar10_1288"/>
<dbReference type="STRING" id="394221.Mmar10_1288"/>
<dbReference type="RefSeq" id="WP_011643227.1">
    <property type="nucleotide sequence ID" value="NC_008347.1"/>
</dbReference>
<name>Q0AQ57_MARMM</name>
<feature type="transmembrane region" description="Helical" evidence="1">
    <location>
        <begin position="215"/>
        <end position="232"/>
    </location>
</feature>
<dbReference type="HOGENOM" id="CLU_088209_0_0_5"/>
<protein>
    <submittedName>
        <fullName evidence="2">Uncharacterized protein</fullName>
    </submittedName>
</protein>
<dbReference type="eggNOG" id="ENOG502ZCJ3">
    <property type="taxonomic scope" value="Bacteria"/>
</dbReference>
<dbReference type="OrthoDB" id="8759010at2"/>
<feature type="transmembrane region" description="Helical" evidence="1">
    <location>
        <begin position="112"/>
        <end position="134"/>
    </location>
</feature>
<reference evidence="2 3" key="1">
    <citation type="submission" date="2006-08" db="EMBL/GenBank/DDBJ databases">
        <title>Complete sequence of Maricaulis maris MCS10.</title>
        <authorList>
            <consortium name="US DOE Joint Genome Institute"/>
            <person name="Copeland A."/>
            <person name="Lucas S."/>
            <person name="Lapidus A."/>
            <person name="Barry K."/>
            <person name="Detter J.C."/>
            <person name="Glavina del Rio T."/>
            <person name="Hammon N."/>
            <person name="Israni S."/>
            <person name="Dalin E."/>
            <person name="Tice H."/>
            <person name="Pitluck S."/>
            <person name="Saunders E."/>
            <person name="Brettin T."/>
            <person name="Bruce D."/>
            <person name="Han C."/>
            <person name="Tapia R."/>
            <person name="Gilna P."/>
            <person name="Schmutz J."/>
            <person name="Larimer F."/>
            <person name="Land M."/>
            <person name="Hauser L."/>
            <person name="Kyrpides N."/>
            <person name="Mikhailova N."/>
            <person name="Viollier P."/>
            <person name="Stephens C."/>
            <person name="Richardson P."/>
        </authorList>
    </citation>
    <scope>NUCLEOTIDE SEQUENCE [LARGE SCALE GENOMIC DNA]</scope>
    <source>
        <strain evidence="2 3">MCS10</strain>
    </source>
</reference>
<dbReference type="AlphaFoldDB" id="Q0AQ57"/>
<evidence type="ECO:0000256" key="1">
    <source>
        <dbReference type="SAM" id="Phobius"/>
    </source>
</evidence>
<feature type="transmembrane region" description="Helical" evidence="1">
    <location>
        <begin position="78"/>
        <end position="100"/>
    </location>
</feature>
<feature type="transmembrane region" description="Helical" evidence="1">
    <location>
        <begin position="18"/>
        <end position="43"/>
    </location>
</feature>